<accession>C8WWU0</accession>
<dbReference type="AlphaFoldDB" id="C8WWU0"/>
<dbReference type="KEGG" id="aac:Aaci_1548"/>
<dbReference type="HOGENOM" id="CLU_917127_0_0_9"/>
<name>C8WWU0_ALIAD</name>
<gene>
    <name evidence="1" type="ordered locus">Aaci_1548</name>
</gene>
<evidence type="ECO:0000313" key="2">
    <source>
        <dbReference type="Proteomes" id="UP000001917"/>
    </source>
</evidence>
<protein>
    <submittedName>
        <fullName evidence="1">Uncharacterized protein</fullName>
    </submittedName>
</protein>
<dbReference type="Proteomes" id="UP000001917">
    <property type="component" value="Chromosome"/>
</dbReference>
<dbReference type="EMBL" id="CP001727">
    <property type="protein sequence ID" value="ACV58562.1"/>
    <property type="molecule type" value="Genomic_DNA"/>
</dbReference>
<evidence type="ECO:0000313" key="1">
    <source>
        <dbReference type="EMBL" id="ACV58562.1"/>
    </source>
</evidence>
<reference evidence="1 2" key="2">
    <citation type="journal article" date="2010" name="Stand. Genomic Sci.">
        <title>Complete genome sequence of Alicyclobacillus acidocaldarius type strain (104-IA).</title>
        <authorList>
            <person name="Mavromatis K."/>
            <person name="Sikorski J."/>
            <person name="Lapidus A."/>
            <person name="Glavina Del Rio T."/>
            <person name="Copeland A."/>
            <person name="Tice H."/>
            <person name="Cheng J.F."/>
            <person name="Lucas S."/>
            <person name="Chen F."/>
            <person name="Nolan M."/>
            <person name="Bruce D."/>
            <person name="Goodwin L."/>
            <person name="Pitluck S."/>
            <person name="Ivanova N."/>
            <person name="Ovchinnikova G."/>
            <person name="Pati A."/>
            <person name="Chen A."/>
            <person name="Palaniappan K."/>
            <person name="Land M."/>
            <person name="Hauser L."/>
            <person name="Chang Y.J."/>
            <person name="Jeffries C.D."/>
            <person name="Chain P."/>
            <person name="Meincke L."/>
            <person name="Sims D."/>
            <person name="Chertkov O."/>
            <person name="Han C."/>
            <person name="Brettin T."/>
            <person name="Detter J.C."/>
            <person name="Wahrenburg C."/>
            <person name="Rohde M."/>
            <person name="Pukall R."/>
            <person name="Goker M."/>
            <person name="Bristow J."/>
            <person name="Eisen J.A."/>
            <person name="Markowitz V."/>
            <person name="Hugenholtz P."/>
            <person name="Klenk H.P."/>
            <person name="Kyrpides N.C."/>
        </authorList>
    </citation>
    <scope>NUCLEOTIDE SEQUENCE [LARGE SCALE GENOMIC DNA]</scope>
    <source>
        <strain evidence="2">ATCC 27009 / DSM 446 / BCRC 14685 / JCM 5260 / KCTC 1825 / NBRC 15652 / NCIMB 11725 / NRRL B-14509 / 104-IA</strain>
    </source>
</reference>
<proteinExistence type="predicted"/>
<sequence length="330" mass="35856">MKGRSCTGVGVGIGVLFGTMVARSVVWAGTLSPLCKWAPTVIEASGQVVSHVEHIVAVDPFAHEKTSWLPIWYLETALSKLGVQSTWNGRVWTMETPSSWRADVKNTIDKMPTASEMELVIDGKEVEIAPRLVARDPWGHSETTYAPVYYVMEAVQAAGGEVAWNGEQLSLNAPNPNTSSSNQSKSYTVSQMRFSSESAAVAEIQTLEASYWGGTSQNPPVSIAPGVKAQFKGGAGQSAYEWNEGDWTFIVKLYSAPSTTQDTLKLIVMDIQDSALADVRTKGVVVITQSGQSTNIFNVHAVWQKGTSVWRLNEKGILLSVLRNIQQMSS</sequence>
<organism evidence="1 2">
    <name type="scientific">Alicyclobacillus acidocaldarius subsp. acidocaldarius (strain ATCC 27009 / DSM 446 / BCRC 14685 / JCM 5260 / KCTC 1825 / NBRC 15652 / NCIMB 11725 / NRRL B-14509 / 104-IA)</name>
    <name type="common">Bacillus acidocaldarius</name>
    <dbReference type="NCBI Taxonomy" id="521098"/>
    <lineage>
        <taxon>Bacteria</taxon>
        <taxon>Bacillati</taxon>
        <taxon>Bacillota</taxon>
        <taxon>Bacilli</taxon>
        <taxon>Bacillales</taxon>
        <taxon>Alicyclobacillaceae</taxon>
        <taxon>Alicyclobacillus</taxon>
    </lineage>
</organism>
<keyword evidence="2" id="KW-1185">Reference proteome</keyword>
<reference evidence="2" key="1">
    <citation type="submission" date="2009-09" db="EMBL/GenBank/DDBJ databases">
        <title>The complete chromosome of Alicyclobacillus acidocaldarius subsp. acidocaldarius DSM 446.</title>
        <authorList>
            <consortium name="US DOE Joint Genome Institute (JGI-PGF)"/>
            <person name="Lucas S."/>
            <person name="Copeland A."/>
            <person name="Lapidus A."/>
            <person name="Glavina del Rio T."/>
            <person name="Dalin E."/>
            <person name="Tice H."/>
            <person name="Bruce D."/>
            <person name="Goodwin L."/>
            <person name="Pitluck S."/>
            <person name="Kyrpides N."/>
            <person name="Mavromatis K."/>
            <person name="Ivanova N."/>
            <person name="Ovchinnikova G."/>
            <person name="Chertkov O."/>
            <person name="Sims D."/>
            <person name="Brettin T."/>
            <person name="Detter J.C."/>
            <person name="Han C."/>
            <person name="Larimer F."/>
            <person name="Land M."/>
            <person name="Hauser L."/>
            <person name="Markowitz V."/>
            <person name="Cheng J.-F."/>
            <person name="Hugenholtz P."/>
            <person name="Woyke T."/>
            <person name="Wu D."/>
            <person name="Pukall R."/>
            <person name="Klenk H.-P."/>
            <person name="Eisen J.A."/>
        </authorList>
    </citation>
    <scope>NUCLEOTIDE SEQUENCE [LARGE SCALE GENOMIC DNA]</scope>
    <source>
        <strain evidence="2">ATCC 27009 / DSM 446 / BCRC 14685 / JCM 5260 / KCTC 1825 / NBRC 15652 / NCIMB 11725 / NRRL B-14509 / 104-IA</strain>
    </source>
</reference>
<dbReference type="eggNOG" id="COG3409">
    <property type="taxonomic scope" value="Bacteria"/>
</dbReference>